<reference evidence="1 3" key="2">
    <citation type="submission" date="2014-07" db="EMBL/GenBank/DDBJ databases">
        <title>Porphyromonadaceae bacterium OUH 334697 = ATCC BAA-2682 = DSM 28341 draft genome.</title>
        <authorList>
            <person name="Sydenham T.V."/>
            <person name="Hasman H."/>
            <person name="Justesen U.S."/>
        </authorList>
    </citation>
    <scope>NUCLEOTIDE SEQUENCE [LARGE SCALE GENOMIC DNA]</scope>
    <source>
        <strain evidence="1 3">OUH 334697</strain>
    </source>
</reference>
<comment type="caution">
    <text evidence="2">The sequence shown here is derived from an EMBL/GenBank/DDBJ whole genome shotgun (WGS) entry which is preliminary data.</text>
</comment>
<organism evidence="2 4">
    <name type="scientific">Sanguibacteroides justesenii</name>
    <dbReference type="NCBI Taxonomy" id="1547597"/>
    <lineage>
        <taxon>Bacteria</taxon>
        <taxon>Pseudomonadati</taxon>
        <taxon>Bacteroidota</taxon>
        <taxon>Bacteroidia</taxon>
        <taxon>Bacteroidales</taxon>
        <taxon>Porphyromonadaceae</taxon>
        <taxon>Sanguibacteroides</taxon>
    </lineage>
</organism>
<proteinExistence type="predicted"/>
<sequence length="67" mass="7815">MIGRIFILDGKVLDYGRFALLLHSYRRMKRICALLSVDVLILGRYIIGKRRNLCLDYRRSKAGSNNE</sequence>
<reference evidence="2 4" key="1">
    <citation type="submission" date="2014-07" db="EMBL/GenBank/DDBJ databases">
        <title>Porphyromonadaceae bacterium OUH 308042 = ATCC BAA-2681 = DSM 28342 draft genome.</title>
        <authorList>
            <person name="Sydenham T.V."/>
            <person name="Hasman H."/>
            <person name="Justensen U.S."/>
        </authorList>
    </citation>
    <scope>NUCLEOTIDE SEQUENCE [LARGE SCALE GENOMIC DNA]</scope>
    <source>
        <strain evidence="2 4">OUH 308042</strain>
    </source>
</reference>
<evidence type="ECO:0000313" key="4">
    <source>
        <dbReference type="Proteomes" id="UP000031980"/>
    </source>
</evidence>
<keyword evidence="4" id="KW-1185">Reference proteome</keyword>
<evidence type="ECO:0000313" key="2">
    <source>
        <dbReference type="EMBL" id="KIO47583.1"/>
    </source>
</evidence>
<dbReference type="RefSeq" id="WP_041504684.1">
    <property type="nucleotide sequence ID" value="NZ_JPIT01000016.1"/>
</dbReference>
<dbReference type="Proteomes" id="UP000031980">
    <property type="component" value="Unassembled WGS sequence"/>
</dbReference>
<protein>
    <submittedName>
        <fullName evidence="2">Uncharacterized protein</fullName>
    </submittedName>
</protein>
<evidence type="ECO:0000313" key="1">
    <source>
        <dbReference type="EMBL" id="KIO46336.1"/>
    </source>
</evidence>
<gene>
    <name evidence="2" type="ORF">BA92_00805</name>
    <name evidence="1" type="ORF">IE90_05990</name>
</gene>
<accession>A0A0C3MLH4</accession>
<dbReference type="Proteomes" id="UP000031937">
    <property type="component" value="Unassembled WGS sequence"/>
</dbReference>
<dbReference type="AlphaFoldDB" id="A0A0C3MLH4"/>
<dbReference type="EMBL" id="JPIU01000014">
    <property type="protein sequence ID" value="KIO47583.1"/>
    <property type="molecule type" value="Genomic_DNA"/>
</dbReference>
<dbReference type="EMBL" id="JPIT01000016">
    <property type="protein sequence ID" value="KIO46336.1"/>
    <property type="molecule type" value="Genomic_DNA"/>
</dbReference>
<name>A0A0C3MLH4_9PORP</name>
<evidence type="ECO:0000313" key="3">
    <source>
        <dbReference type="Proteomes" id="UP000031937"/>
    </source>
</evidence>